<keyword evidence="1" id="KW-0732">Signal</keyword>
<evidence type="ECO:0000313" key="3">
    <source>
        <dbReference type="Proteomes" id="UP001057520"/>
    </source>
</evidence>
<dbReference type="PANTHER" id="PTHR43737:SF1">
    <property type="entry name" value="DUF1501 DOMAIN-CONTAINING PROTEIN"/>
    <property type="match status" value="1"/>
</dbReference>
<protein>
    <submittedName>
        <fullName evidence="2">DUF1501 domain-containing protein</fullName>
    </submittedName>
</protein>
<proteinExistence type="predicted"/>
<dbReference type="PANTHER" id="PTHR43737">
    <property type="entry name" value="BLL7424 PROTEIN"/>
    <property type="match status" value="1"/>
</dbReference>
<dbReference type="InterPro" id="IPR010869">
    <property type="entry name" value="DUF1501"/>
</dbReference>
<name>A0ABY4ZNS1_9CAUL</name>
<dbReference type="Pfam" id="PF07394">
    <property type="entry name" value="DUF1501"/>
    <property type="match status" value="1"/>
</dbReference>
<dbReference type="EMBL" id="CP096040">
    <property type="protein sequence ID" value="USQ94228.1"/>
    <property type="molecule type" value="Genomic_DNA"/>
</dbReference>
<accession>A0ABY4ZNS1</accession>
<sequence length="454" mass="47549">MSVSRRELLRLTAGGSAIAALGQLGLSSALAADTSGYRAMVGVFLFGGNDAWNMVAPTDGRYADYAKQRGSGLALAQSSLVPLTGTAFGLHAAMAPLKTAWDEGALSVVLNTGTLFAPLTKALYTSRPDLRPVNLMSHEDQQNQWQGMRTRAVNNDGFMGRINDRAQAASLPPLISIAGSNLCLIGDRTAPLILPSSGSIVRNGYNATTTDASVKARQAALDVFADASSYGAITDLTSKSMSSAYAQAVAANTIISSTTSAVDKHFVHPTTGAALGSDISRQLLRAARMIEARGTLGHAKQTFFVSQGGYDTHTNELGAHNTLYADLANALAGFYNAMKALGLQDSVTAFTMSDFGRVFKGNASGGSDHAWGSNHLVLGGALANGKVHGRYPDMTFGGPEDSSNDGRWIPSIATEEYIGAIARWYGVSAADLPYAFPNWATWNGGGRGPVPLFG</sequence>
<dbReference type="PROSITE" id="PS51318">
    <property type="entry name" value="TAT"/>
    <property type="match status" value="1"/>
</dbReference>
<reference evidence="2 3" key="1">
    <citation type="submission" date="2022-04" db="EMBL/GenBank/DDBJ databases">
        <title>Genome sequence of soybean root-associated Caulobacter segnis RL271.</title>
        <authorList>
            <person name="Longley R."/>
            <person name="Bonito G."/>
            <person name="Trigodet F."/>
            <person name="Crosson S."/>
            <person name="Fiebig A."/>
        </authorList>
    </citation>
    <scope>NUCLEOTIDE SEQUENCE [LARGE SCALE GENOMIC DNA]</scope>
    <source>
        <strain evidence="2 3">RL271</strain>
    </source>
</reference>
<evidence type="ECO:0000256" key="1">
    <source>
        <dbReference type="SAM" id="SignalP"/>
    </source>
</evidence>
<feature type="signal peptide" evidence="1">
    <location>
        <begin position="1"/>
        <end position="31"/>
    </location>
</feature>
<evidence type="ECO:0000313" key="2">
    <source>
        <dbReference type="EMBL" id="USQ94228.1"/>
    </source>
</evidence>
<dbReference type="InterPro" id="IPR006311">
    <property type="entry name" value="TAT_signal"/>
</dbReference>
<keyword evidence="3" id="KW-1185">Reference proteome</keyword>
<dbReference type="Proteomes" id="UP001057520">
    <property type="component" value="Chromosome"/>
</dbReference>
<feature type="chain" id="PRO_5047312061" evidence="1">
    <location>
        <begin position="32"/>
        <end position="454"/>
    </location>
</feature>
<gene>
    <name evidence="2" type="ORF">MZV50_16650</name>
</gene>
<organism evidence="2 3">
    <name type="scientific">Caulobacter segnis</name>
    <dbReference type="NCBI Taxonomy" id="88688"/>
    <lineage>
        <taxon>Bacteria</taxon>
        <taxon>Pseudomonadati</taxon>
        <taxon>Pseudomonadota</taxon>
        <taxon>Alphaproteobacteria</taxon>
        <taxon>Caulobacterales</taxon>
        <taxon>Caulobacteraceae</taxon>
        <taxon>Caulobacter</taxon>
    </lineage>
</organism>